<dbReference type="RefSeq" id="WP_198321685.1">
    <property type="nucleotide sequence ID" value="NZ_CP104311.1"/>
</dbReference>
<feature type="compositionally biased region" description="Basic and acidic residues" evidence="1">
    <location>
        <begin position="131"/>
        <end position="140"/>
    </location>
</feature>
<organism evidence="3 4">
    <name type="scientific">Methylococcus capsulatus</name>
    <dbReference type="NCBI Taxonomy" id="414"/>
    <lineage>
        <taxon>Bacteria</taxon>
        <taxon>Pseudomonadati</taxon>
        <taxon>Pseudomonadota</taxon>
        <taxon>Gammaproteobacteria</taxon>
        <taxon>Methylococcales</taxon>
        <taxon>Methylococcaceae</taxon>
        <taxon>Methylococcus</taxon>
    </lineage>
</organism>
<keyword evidence="4" id="KW-1185">Reference proteome</keyword>
<evidence type="ECO:0000313" key="3">
    <source>
        <dbReference type="EMBL" id="WWF02889.1"/>
    </source>
</evidence>
<dbReference type="EMBL" id="CP104311">
    <property type="protein sequence ID" value="WWF02889.1"/>
    <property type="molecule type" value="Genomic_DNA"/>
</dbReference>
<evidence type="ECO:0000313" key="2">
    <source>
        <dbReference type="EMBL" id="WWF00775.1"/>
    </source>
</evidence>
<proteinExistence type="predicted"/>
<evidence type="ECO:0000256" key="1">
    <source>
        <dbReference type="SAM" id="MobiDB-lite"/>
    </source>
</evidence>
<accession>A0ABZ2F7Z0</accession>
<gene>
    <name evidence="3" type="ORF">N4J17_04540</name>
    <name evidence="2" type="ORF">N4J17_09795</name>
</gene>
<dbReference type="Proteomes" id="UP001359308">
    <property type="component" value="Chromosome"/>
</dbReference>
<name>A0ABZ2F7Z0_METCP</name>
<evidence type="ECO:0000313" key="4">
    <source>
        <dbReference type="Proteomes" id="UP001359308"/>
    </source>
</evidence>
<reference evidence="3 4" key="1">
    <citation type="submission" date="2022-09" db="EMBL/GenBank/DDBJ databases">
        <authorList>
            <person name="Giprobiosintez L."/>
        </authorList>
    </citation>
    <scope>NUCLEOTIDE SEQUENCE [LARGE SCALE GENOMIC DNA]</scope>
    <source>
        <strain evidence="3">VKPM-B-12549</strain>
        <strain evidence="4">VKPM-B-12549 (GBS-15)</strain>
    </source>
</reference>
<sequence>MKLACPSCGALMSLDVIVAHDGAREAVQIALQLPAPMGKLLIQYITLFRPEKRQLTLDRLASLLGELLPLIQSGQITRDGRVWAVPAEVWPAALQEILDRDRAKPFTRPLKSHGYLLEILVGKASKAEARSEALTEERRRNGGSGSAAKRQGMADVAGHLSNLKGALK</sequence>
<feature type="region of interest" description="Disordered" evidence="1">
    <location>
        <begin position="131"/>
        <end position="168"/>
    </location>
</feature>
<dbReference type="EMBL" id="CP104311">
    <property type="protein sequence ID" value="WWF00775.1"/>
    <property type="molecule type" value="Genomic_DNA"/>
</dbReference>
<protein>
    <submittedName>
        <fullName evidence="3">Uncharacterized protein</fullName>
    </submittedName>
</protein>